<dbReference type="EnsemblPlants" id="TuG1812S0002001300.01.T01">
    <property type="protein sequence ID" value="TuG1812S0002001300.01.T01"/>
    <property type="gene ID" value="TuG1812S0002001300.01"/>
</dbReference>
<evidence type="ECO:0000313" key="3">
    <source>
        <dbReference type="Proteomes" id="UP000015106"/>
    </source>
</evidence>
<evidence type="ECO:0000313" key="2">
    <source>
        <dbReference type="EnsemblPlants" id="TuG1812S0002001300.01.T01"/>
    </source>
</evidence>
<accession>A0A8R7RCJ4</accession>
<name>A0A8R7RCJ4_TRIUA</name>
<feature type="compositionally biased region" description="Basic residues" evidence="1">
    <location>
        <begin position="68"/>
        <end position="79"/>
    </location>
</feature>
<feature type="compositionally biased region" description="Low complexity" evidence="1">
    <location>
        <begin position="91"/>
        <end position="101"/>
    </location>
</feature>
<proteinExistence type="predicted"/>
<reference evidence="2" key="2">
    <citation type="submission" date="2022-06" db="UniProtKB">
        <authorList>
            <consortium name="EnsemblPlants"/>
        </authorList>
    </citation>
    <scope>IDENTIFICATION</scope>
</reference>
<organism evidence="2 3">
    <name type="scientific">Triticum urartu</name>
    <name type="common">Red wild einkorn</name>
    <name type="synonym">Crithodium urartu</name>
    <dbReference type="NCBI Taxonomy" id="4572"/>
    <lineage>
        <taxon>Eukaryota</taxon>
        <taxon>Viridiplantae</taxon>
        <taxon>Streptophyta</taxon>
        <taxon>Embryophyta</taxon>
        <taxon>Tracheophyta</taxon>
        <taxon>Spermatophyta</taxon>
        <taxon>Magnoliopsida</taxon>
        <taxon>Liliopsida</taxon>
        <taxon>Poales</taxon>
        <taxon>Poaceae</taxon>
        <taxon>BOP clade</taxon>
        <taxon>Pooideae</taxon>
        <taxon>Triticodae</taxon>
        <taxon>Triticeae</taxon>
        <taxon>Triticinae</taxon>
        <taxon>Triticum</taxon>
    </lineage>
</organism>
<sequence length="189" mass="21065">MAADKCGDPESEVDFVPLRVVRPDDEQPKRPGGRVKVCAHKPKKKKVKRTRLADSKSDKGDNFAPMGKRGRPTRAKSAKSKTWCNPEFVYGDNINISSSSESDSEGNKDADYNPARKTGRLVHAKSVKSNMWRKPEFVYDDNLDISSSGSVIEGNKDGDYDPMASDIYGHPKKCARYFHLVDFFMSGVS</sequence>
<feature type="region of interest" description="Disordered" evidence="1">
    <location>
        <begin position="1"/>
        <end position="117"/>
    </location>
</feature>
<dbReference type="Gramene" id="TuG1812S0002001300.01.T01">
    <property type="protein sequence ID" value="TuG1812S0002001300.01.T01"/>
    <property type="gene ID" value="TuG1812S0002001300.01"/>
</dbReference>
<dbReference type="Proteomes" id="UP000015106">
    <property type="component" value="Unassembled WGS sequence"/>
</dbReference>
<protein>
    <submittedName>
        <fullName evidence="2">Uncharacterized protein</fullName>
    </submittedName>
</protein>
<evidence type="ECO:0000256" key="1">
    <source>
        <dbReference type="SAM" id="MobiDB-lite"/>
    </source>
</evidence>
<feature type="compositionally biased region" description="Basic residues" evidence="1">
    <location>
        <begin position="31"/>
        <end position="50"/>
    </location>
</feature>
<dbReference type="AlphaFoldDB" id="A0A8R7RCJ4"/>
<keyword evidence="3" id="KW-1185">Reference proteome</keyword>
<feature type="compositionally biased region" description="Basic and acidic residues" evidence="1">
    <location>
        <begin position="51"/>
        <end position="61"/>
    </location>
</feature>
<reference evidence="3" key="1">
    <citation type="journal article" date="2013" name="Nature">
        <title>Draft genome of the wheat A-genome progenitor Triticum urartu.</title>
        <authorList>
            <person name="Ling H.Q."/>
            <person name="Zhao S."/>
            <person name="Liu D."/>
            <person name="Wang J."/>
            <person name="Sun H."/>
            <person name="Zhang C."/>
            <person name="Fan H."/>
            <person name="Li D."/>
            <person name="Dong L."/>
            <person name="Tao Y."/>
            <person name="Gao C."/>
            <person name="Wu H."/>
            <person name="Li Y."/>
            <person name="Cui Y."/>
            <person name="Guo X."/>
            <person name="Zheng S."/>
            <person name="Wang B."/>
            <person name="Yu K."/>
            <person name="Liang Q."/>
            <person name="Yang W."/>
            <person name="Lou X."/>
            <person name="Chen J."/>
            <person name="Feng M."/>
            <person name="Jian J."/>
            <person name="Zhang X."/>
            <person name="Luo G."/>
            <person name="Jiang Y."/>
            <person name="Liu J."/>
            <person name="Wang Z."/>
            <person name="Sha Y."/>
            <person name="Zhang B."/>
            <person name="Wu H."/>
            <person name="Tang D."/>
            <person name="Shen Q."/>
            <person name="Xue P."/>
            <person name="Zou S."/>
            <person name="Wang X."/>
            <person name="Liu X."/>
            <person name="Wang F."/>
            <person name="Yang Y."/>
            <person name="An X."/>
            <person name="Dong Z."/>
            <person name="Zhang K."/>
            <person name="Zhang X."/>
            <person name="Luo M.C."/>
            <person name="Dvorak J."/>
            <person name="Tong Y."/>
            <person name="Wang J."/>
            <person name="Yang H."/>
            <person name="Li Z."/>
            <person name="Wang D."/>
            <person name="Zhang A."/>
            <person name="Wang J."/>
        </authorList>
    </citation>
    <scope>NUCLEOTIDE SEQUENCE</scope>
    <source>
        <strain evidence="3">cv. G1812</strain>
    </source>
</reference>